<dbReference type="KEGG" id="hra:EI982_17025"/>
<dbReference type="SUPFAM" id="SSF55785">
    <property type="entry name" value="PYP-like sensor domain (PAS domain)"/>
    <property type="match status" value="1"/>
</dbReference>
<protein>
    <submittedName>
        <fullName evidence="2">PAS domain S-box protein</fullName>
    </submittedName>
</protein>
<keyword evidence="3" id="KW-1185">Reference proteome</keyword>
<evidence type="ECO:0000313" key="2">
    <source>
        <dbReference type="EMBL" id="QGX96359.1"/>
    </source>
</evidence>
<gene>
    <name evidence="2" type="ORF">EI982_17025</name>
</gene>
<feature type="domain" description="PAS" evidence="1">
    <location>
        <begin position="15"/>
        <end position="87"/>
    </location>
</feature>
<reference evidence="2 3" key="1">
    <citation type="submission" date="2018-12" db="EMBL/GenBank/DDBJ databases">
        <title>Complete genome sequence of Haloplanus rallus MBLA0036.</title>
        <authorList>
            <person name="Nam Y.-d."/>
            <person name="Kang J."/>
            <person name="Chung W.-H."/>
            <person name="Park Y.S."/>
        </authorList>
    </citation>
    <scope>NUCLEOTIDE SEQUENCE [LARGE SCALE GENOMIC DNA]</scope>
    <source>
        <strain evidence="2 3">MBLA0036</strain>
    </source>
</reference>
<dbReference type="SMART" id="SM00091">
    <property type="entry name" value="PAS"/>
    <property type="match status" value="1"/>
</dbReference>
<dbReference type="Gene3D" id="3.30.450.20">
    <property type="entry name" value="PAS domain"/>
    <property type="match status" value="1"/>
</dbReference>
<dbReference type="InterPro" id="IPR013656">
    <property type="entry name" value="PAS_4"/>
</dbReference>
<dbReference type="Pfam" id="PF08448">
    <property type="entry name" value="PAS_4"/>
    <property type="match status" value="1"/>
</dbReference>
<name>A0A6B9FGQ6_9EURY</name>
<sequence length="183" mass="21392">MSDGADRASTVGGDERFEQVLDRILDGVFALDTEWRFTYLNEWARELVHDAVGEADAAEELVGRTLWEVFPDARGTTFEERYRKAMRTGESVTFDEYYAPLDVWFEVRAYPSATGLTVCFRDVTERRRRREELEFRETALREMYDVVADRESSFEARVDDLLRIGQRVFGTDYATLSRVQTRR</sequence>
<dbReference type="EMBL" id="CP034345">
    <property type="protein sequence ID" value="QGX96359.1"/>
    <property type="molecule type" value="Genomic_DNA"/>
</dbReference>
<organism evidence="2 3">
    <name type="scientific">Haloplanus rallus</name>
    <dbReference type="NCBI Taxonomy" id="1816183"/>
    <lineage>
        <taxon>Archaea</taxon>
        <taxon>Methanobacteriati</taxon>
        <taxon>Methanobacteriota</taxon>
        <taxon>Stenosarchaea group</taxon>
        <taxon>Halobacteria</taxon>
        <taxon>Halobacteriales</taxon>
        <taxon>Haloferacaceae</taxon>
        <taxon>Haloplanus</taxon>
    </lineage>
</organism>
<dbReference type="NCBIfam" id="TIGR00229">
    <property type="entry name" value="sensory_box"/>
    <property type="match status" value="1"/>
</dbReference>
<dbReference type="InterPro" id="IPR000014">
    <property type="entry name" value="PAS"/>
</dbReference>
<dbReference type="Proteomes" id="UP000428325">
    <property type="component" value="Chromosome"/>
</dbReference>
<evidence type="ECO:0000259" key="1">
    <source>
        <dbReference type="SMART" id="SM00091"/>
    </source>
</evidence>
<evidence type="ECO:0000313" key="3">
    <source>
        <dbReference type="Proteomes" id="UP000428325"/>
    </source>
</evidence>
<dbReference type="CDD" id="cd00130">
    <property type="entry name" value="PAS"/>
    <property type="match status" value="1"/>
</dbReference>
<accession>A0A6B9FGQ6</accession>
<dbReference type="RefSeq" id="WP_157690823.1">
    <property type="nucleotide sequence ID" value="NZ_CP034345.1"/>
</dbReference>
<dbReference type="GeneID" id="43371286"/>
<proteinExistence type="predicted"/>
<dbReference type="OrthoDB" id="8127at2157"/>
<dbReference type="InterPro" id="IPR035965">
    <property type="entry name" value="PAS-like_dom_sf"/>
</dbReference>
<dbReference type="AlphaFoldDB" id="A0A6B9FGQ6"/>